<dbReference type="Proteomes" id="UP000289954">
    <property type="component" value="Unassembled WGS sequence"/>
</dbReference>
<accession>A0A402DTG7</accession>
<gene>
    <name evidence="1" type="ORF">CBZ_25060</name>
</gene>
<dbReference type="SUPFAM" id="SSF52210">
    <property type="entry name" value="Succinyl-CoA synthetase domains"/>
    <property type="match status" value="1"/>
</dbReference>
<protein>
    <submittedName>
        <fullName evidence="1">Uncharacterized protein</fullName>
    </submittedName>
</protein>
<dbReference type="EMBL" id="BIMR01000209">
    <property type="protein sequence ID" value="GCE77450.1"/>
    <property type="molecule type" value="Genomic_DNA"/>
</dbReference>
<dbReference type="Gene3D" id="3.40.50.12500">
    <property type="match status" value="1"/>
</dbReference>
<reference evidence="1 2" key="1">
    <citation type="submission" date="2019-01" db="EMBL/GenBank/DDBJ databases">
        <title>Draft genome sequence of Cellulomonas takizawaensis strain TKZ-21.</title>
        <authorList>
            <person name="Yamamura H."/>
            <person name="Hayashi T."/>
            <person name="Hamada M."/>
            <person name="Serisawa Y."/>
            <person name="Matsuyama K."/>
            <person name="Nakagawa Y."/>
            <person name="Otoguro M."/>
            <person name="Yanagida F."/>
            <person name="Hayakawa M."/>
        </authorList>
    </citation>
    <scope>NUCLEOTIDE SEQUENCE [LARGE SCALE GENOMIC DNA]</scope>
    <source>
        <strain evidence="1 2">NBRC12680</strain>
    </source>
</reference>
<comment type="caution">
    <text evidence="1">The sequence shown here is derived from an EMBL/GenBank/DDBJ whole genome shotgun (WGS) entry which is preliminary data.</text>
</comment>
<proteinExistence type="predicted"/>
<dbReference type="InterPro" id="IPR053714">
    <property type="entry name" value="Iso_Racemase_Enz_sf"/>
</dbReference>
<evidence type="ECO:0000313" key="1">
    <source>
        <dbReference type="EMBL" id="GCE77450.1"/>
    </source>
</evidence>
<evidence type="ECO:0000313" key="2">
    <source>
        <dbReference type="Proteomes" id="UP000289954"/>
    </source>
</evidence>
<name>A0A402DTG7_9CELL</name>
<keyword evidence="2" id="KW-1185">Reference proteome</keyword>
<sequence length="98" mass="10018">MTGPTVGFLHTAEVHVATFDALVATQHPGAWDAFEAGDTDGYERLVEAAARALAPTVDVVVLAQASMAGAADRLRDLGVPVLTSPGPAVRAALEAARP</sequence>
<dbReference type="RefSeq" id="WP_174768676.1">
    <property type="nucleotide sequence ID" value="NZ_BIMR01000209.1"/>
</dbReference>
<dbReference type="AlphaFoldDB" id="A0A402DTG7"/>
<dbReference type="InterPro" id="IPR016102">
    <property type="entry name" value="Succinyl-CoA_synth-like"/>
</dbReference>
<organism evidence="1 2">
    <name type="scientific">Cellulomonas biazotea</name>
    <dbReference type="NCBI Taxonomy" id="1709"/>
    <lineage>
        <taxon>Bacteria</taxon>
        <taxon>Bacillati</taxon>
        <taxon>Actinomycetota</taxon>
        <taxon>Actinomycetes</taxon>
        <taxon>Micrococcales</taxon>
        <taxon>Cellulomonadaceae</taxon>
        <taxon>Cellulomonas</taxon>
    </lineage>
</organism>